<dbReference type="GO" id="GO:0006437">
    <property type="term" value="P:tyrosyl-tRNA aminoacylation"/>
    <property type="evidence" value="ECO:0007669"/>
    <property type="project" value="InterPro"/>
</dbReference>
<dbReference type="GO" id="GO:0005829">
    <property type="term" value="C:cytosol"/>
    <property type="evidence" value="ECO:0007669"/>
    <property type="project" value="TreeGrafter"/>
</dbReference>
<dbReference type="GO" id="GO:0006397">
    <property type="term" value="P:mRNA processing"/>
    <property type="evidence" value="ECO:0007669"/>
    <property type="project" value="UniProtKB-KW"/>
</dbReference>
<evidence type="ECO:0000256" key="3">
    <source>
        <dbReference type="ARBA" id="ARBA00022598"/>
    </source>
</evidence>
<evidence type="ECO:0000313" key="15">
    <source>
        <dbReference type="Proteomes" id="UP000275385"/>
    </source>
</evidence>
<dbReference type="InterPro" id="IPR001412">
    <property type="entry name" value="aa-tRNA-synth_I_CS"/>
</dbReference>
<dbReference type="Gene3D" id="1.10.240.10">
    <property type="entry name" value="Tyrosyl-Transfer RNA Synthetase"/>
    <property type="match status" value="1"/>
</dbReference>
<reference evidence="14 15" key="1">
    <citation type="submission" date="2018-08" db="EMBL/GenBank/DDBJ databases">
        <title>Draft genome of the lignicolous fungus Coniochaeta pulveracea.</title>
        <authorList>
            <person name="Borstlap C.J."/>
            <person name="De Witt R.N."/>
            <person name="Botha A."/>
            <person name="Volschenk H."/>
        </authorList>
    </citation>
    <scope>NUCLEOTIDE SEQUENCE [LARGE SCALE GENOMIC DNA]</scope>
    <source>
        <strain evidence="14 15">CAB683</strain>
    </source>
</reference>
<dbReference type="Pfam" id="PF16714">
    <property type="entry name" value="TyrRSs_C"/>
    <property type="match status" value="1"/>
</dbReference>
<gene>
    <name evidence="14" type="primary">MSY1</name>
    <name evidence="14" type="ORF">DL546_005456</name>
</gene>
<dbReference type="SUPFAM" id="SSF52374">
    <property type="entry name" value="Nucleotidylyl transferase"/>
    <property type="match status" value="1"/>
</dbReference>
<dbReference type="GO" id="GO:0005759">
    <property type="term" value="C:mitochondrial matrix"/>
    <property type="evidence" value="ECO:0007669"/>
    <property type="project" value="UniProtKB-SubCell"/>
</dbReference>
<evidence type="ECO:0000256" key="10">
    <source>
        <dbReference type="ARBA" id="ARBA00048248"/>
    </source>
</evidence>
<evidence type="ECO:0000256" key="5">
    <source>
        <dbReference type="ARBA" id="ARBA00022741"/>
    </source>
</evidence>
<comment type="subcellular location">
    <subcellularLocation>
        <location evidence="1">Mitochondrion matrix</location>
    </subcellularLocation>
</comment>
<evidence type="ECO:0000256" key="8">
    <source>
        <dbReference type="ARBA" id="ARBA00022946"/>
    </source>
</evidence>
<feature type="region of interest" description="Disordered" evidence="12">
    <location>
        <begin position="587"/>
        <end position="622"/>
    </location>
</feature>
<dbReference type="PANTHER" id="PTHR11766:SF0">
    <property type="entry name" value="TYROSINE--TRNA LIGASE, MITOCHONDRIAL"/>
    <property type="match status" value="1"/>
</dbReference>
<dbReference type="PRINTS" id="PR01040">
    <property type="entry name" value="TRNASYNTHTYR"/>
</dbReference>
<evidence type="ECO:0000259" key="13">
    <source>
        <dbReference type="Pfam" id="PF16714"/>
    </source>
</evidence>
<comment type="catalytic activity">
    <reaction evidence="10 11">
        <text>tRNA(Tyr) + L-tyrosine + ATP = L-tyrosyl-tRNA(Tyr) + AMP + diphosphate + H(+)</text>
        <dbReference type="Rhea" id="RHEA:10220"/>
        <dbReference type="Rhea" id="RHEA-COMP:9706"/>
        <dbReference type="Rhea" id="RHEA-COMP:9707"/>
        <dbReference type="ChEBI" id="CHEBI:15378"/>
        <dbReference type="ChEBI" id="CHEBI:30616"/>
        <dbReference type="ChEBI" id="CHEBI:33019"/>
        <dbReference type="ChEBI" id="CHEBI:58315"/>
        <dbReference type="ChEBI" id="CHEBI:78442"/>
        <dbReference type="ChEBI" id="CHEBI:78536"/>
        <dbReference type="ChEBI" id="CHEBI:456215"/>
        <dbReference type="EC" id="6.1.1.1"/>
    </reaction>
</comment>
<comment type="caution">
    <text evidence="14">The sequence shown here is derived from an EMBL/GenBank/DDBJ whole genome shotgun (WGS) entry which is preliminary data.</text>
</comment>
<keyword evidence="5 11" id="KW-0547">Nucleotide-binding</keyword>
<keyword evidence="4" id="KW-0507">mRNA processing</keyword>
<sequence>MYGRAIIPAFRQGRAYICRSCQTSLARVPVTPVILTVPQRRWIGVKVQNRRREAKEQWAQWASEIEAGQRRNLWDIFEERGFVKDVAGTREVVREIMRTKRIHAYVGIDPTAPSLHIGHLLPLMPLYWMYMHGYGAHTLVGGATAKIGDPSGRLKDRDGMDRATLVTNMTKIHYQLKQLWENVEEQARRHGFEKEWAWKRAIKNNNTWWNSTPMLEVLRRVGTAIRVGPMLTRDTVKRKMTEGDGVSFAEFSYPIMQGWDWWKLFETHGCQMQIGGSDQYGNIISGIEVVKAARKSETDPDKKLPMESVYDDPIGFTVPLLTDSSGAKFGKSAGNAIWLDPYQTSTFDLYGYFVRRPDADVKHLMKLFTFLPVETIQKTMEEHNVDPSKRVAQHLLAFEVVSLIHGVQQAKDTQAAHKGMYGKKKKLIIPSATEPGAEYTVPDGHQTNLNNRPKIDMILPESLIMGKSISSILYATGLATSRADGNRLAVQKAAYVGGAPGQKASTNKGMDDGELQFTPIVAWHPDDTKNFLIDGKILILRKGKHNVRIVEMVSDEEYERSGQTYPGQPYTGRLRKLKQRLEELEKRVKAGEPITAEESKKEENEDEEGEPRMIFPRKKSPQELELEAKIEALENEAKKNGPSF</sequence>
<keyword evidence="9 11" id="KW-0030">Aminoacyl-tRNA synthetase</keyword>
<evidence type="ECO:0000256" key="12">
    <source>
        <dbReference type="SAM" id="MobiDB-lite"/>
    </source>
</evidence>
<evidence type="ECO:0000256" key="2">
    <source>
        <dbReference type="ARBA" id="ARBA00005594"/>
    </source>
</evidence>
<comment type="similarity">
    <text evidence="2 11">Belongs to the class-I aminoacyl-tRNA synthetase family.</text>
</comment>
<keyword evidence="6 11" id="KW-0067">ATP-binding</keyword>
<keyword evidence="3 11" id="KW-0436">Ligase</keyword>
<dbReference type="STRING" id="177199.A0A420Y6K2"/>
<dbReference type="Pfam" id="PF00579">
    <property type="entry name" value="tRNA-synt_1b"/>
    <property type="match status" value="1"/>
</dbReference>
<proteinExistence type="inferred from homology"/>
<dbReference type="Gene3D" id="3.10.290.10">
    <property type="entry name" value="RNA-binding S4 domain"/>
    <property type="match status" value="1"/>
</dbReference>
<dbReference type="FunFam" id="1.10.240.10:FF:000001">
    <property type="entry name" value="Tyrosine--tRNA ligase"/>
    <property type="match status" value="1"/>
</dbReference>
<dbReference type="InterPro" id="IPR014729">
    <property type="entry name" value="Rossmann-like_a/b/a_fold"/>
</dbReference>
<dbReference type="InterPro" id="IPR002305">
    <property type="entry name" value="aa-tRNA-synth_Ic"/>
</dbReference>
<name>A0A420Y6K2_9PEZI</name>
<dbReference type="FunFam" id="3.40.50.620:FF:000227">
    <property type="entry name" value="Tyrosine--tRNA ligase"/>
    <property type="match status" value="1"/>
</dbReference>
<evidence type="ECO:0000256" key="1">
    <source>
        <dbReference type="ARBA" id="ARBA00004305"/>
    </source>
</evidence>
<dbReference type="InterPro" id="IPR024088">
    <property type="entry name" value="Tyr-tRNA-ligase_bac-type"/>
</dbReference>
<protein>
    <recommendedName>
        <fullName evidence="11">Tyrosine--tRNA ligase</fullName>
        <ecNumber evidence="11">6.1.1.1</ecNumber>
    </recommendedName>
    <alternativeName>
        <fullName evidence="11">Tyrosyl-tRNA synthetase</fullName>
    </alternativeName>
</protein>
<dbReference type="InterPro" id="IPR002307">
    <property type="entry name" value="Tyr-tRNA-ligase"/>
</dbReference>
<evidence type="ECO:0000256" key="11">
    <source>
        <dbReference type="RuleBase" id="RU361234"/>
    </source>
</evidence>
<keyword evidence="15" id="KW-1185">Reference proteome</keyword>
<dbReference type="OrthoDB" id="337870at2759"/>
<dbReference type="InterPro" id="IPR032005">
    <property type="entry name" value="TyrRSs_C"/>
</dbReference>
<dbReference type="GO" id="GO:0004831">
    <property type="term" value="F:tyrosine-tRNA ligase activity"/>
    <property type="evidence" value="ECO:0007669"/>
    <property type="project" value="UniProtKB-EC"/>
</dbReference>
<keyword evidence="7 11" id="KW-0648">Protein biosynthesis</keyword>
<evidence type="ECO:0000256" key="9">
    <source>
        <dbReference type="ARBA" id="ARBA00023146"/>
    </source>
</evidence>
<dbReference type="Proteomes" id="UP000275385">
    <property type="component" value="Unassembled WGS sequence"/>
</dbReference>
<dbReference type="Gene3D" id="3.40.50.620">
    <property type="entry name" value="HUPs"/>
    <property type="match status" value="1"/>
</dbReference>
<organism evidence="14 15">
    <name type="scientific">Coniochaeta pulveracea</name>
    <dbReference type="NCBI Taxonomy" id="177199"/>
    <lineage>
        <taxon>Eukaryota</taxon>
        <taxon>Fungi</taxon>
        <taxon>Dikarya</taxon>
        <taxon>Ascomycota</taxon>
        <taxon>Pezizomycotina</taxon>
        <taxon>Sordariomycetes</taxon>
        <taxon>Sordariomycetidae</taxon>
        <taxon>Coniochaetales</taxon>
        <taxon>Coniochaetaceae</taxon>
        <taxon>Coniochaeta</taxon>
    </lineage>
</organism>
<dbReference type="EMBL" id="QVQW01000042">
    <property type="protein sequence ID" value="RKU43514.1"/>
    <property type="molecule type" value="Genomic_DNA"/>
</dbReference>
<keyword evidence="8" id="KW-0809">Transit peptide</keyword>
<dbReference type="GO" id="GO:0003723">
    <property type="term" value="F:RNA binding"/>
    <property type="evidence" value="ECO:0007669"/>
    <property type="project" value="InterPro"/>
</dbReference>
<dbReference type="EC" id="6.1.1.1" evidence="11"/>
<dbReference type="GO" id="GO:0005524">
    <property type="term" value="F:ATP binding"/>
    <property type="evidence" value="ECO:0007669"/>
    <property type="project" value="UniProtKB-KW"/>
</dbReference>
<evidence type="ECO:0000256" key="6">
    <source>
        <dbReference type="ARBA" id="ARBA00022840"/>
    </source>
</evidence>
<evidence type="ECO:0000256" key="4">
    <source>
        <dbReference type="ARBA" id="ARBA00022664"/>
    </source>
</evidence>
<evidence type="ECO:0000256" key="7">
    <source>
        <dbReference type="ARBA" id="ARBA00022917"/>
    </source>
</evidence>
<dbReference type="CDD" id="cd00805">
    <property type="entry name" value="TyrRS_core"/>
    <property type="match status" value="1"/>
</dbReference>
<evidence type="ECO:0000313" key="14">
    <source>
        <dbReference type="EMBL" id="RKU43514.1"/>
    </source>
</evidence>
<dbReference type="InterPro" id="IPR036986">
    <property type="entry name" value="S4_RNA-bd_sf"/>
</dbReference>
<dbReference type="NCBIfam" id="TIGR00234">
    <property type="entry name" value="tyrS"/>
    <property type="match status" value="1"/>
</dbReference>
<dbReference type="AlphaFoldDB" id="A0A420Y6K2"/>
<accession>A0A420Y6K2</accession>
<dbReference type="PANTHER" id="PTHR11766">
    <property type="entry name" value="TYROSYL-TRNA SYNTHETASE"/>
    <property type="match status" value="1"/>
</dbReference>
<feature type="domain" description="Tyrosyl-tRNA synthetase C-terminal" evidence="13">
    <location>
        <begin position="447"/>
        <end position="569"/>
    </location>
</feature>
<dbReference type="PROSITE" id="PS00178">
    <property type="entry name" value="AA_TRNA_LIGASE_I"/>
    <property type="match status" value="1"/>
</dbReference>